<dbReference type="SUPFAM" id="SSF51735">
    <property type="entry name" value="NAD(P)-binding Rossmann-fold domains"/>
    <property type="match status" value="1"/>
</dbReference>
<dbReference type="OrthoDB" id="542013at2759"/>
<sequence>MSLKKVFIEQYAKLPVLVDSSTCHDKVYIVTGSNNGLGLETARHLVRSSASRIILAVRNVTAGEKAKADIERTTGKKGVQLDRLDGLVENAGIMLDTWTTAEGGMETTMVVNVISTLFLGVLLMPKLADSAKKYNITPRIVFLVSALGFTAEAQKEFAKGGKSNIFEGLNNPKEQNMDQRYSLTKLVEMYAVRAVAEQFPFKKTRVIINMNAPGICSTGLARETRTLVRAAQGVIRIVFARSAEEGSRTTIHALVEQEPTHGKHLSGCKIKE</sequence>
<proteinExistence type="predicted"/>
<gene>
    <name evidence="3" type="ORF">P280DRAFT_552175</name>
</gene>
<dbReference type="GO" id="GO:0016491">
    <property type="term" value="F:oxidoreductase activity"/>
    <property type="evidence" value="ECO:0007669"/>
    <property type="project" value="UniProtKB-KW"/>
</dbReference>
<dbReference type="PRINTS" id="PR00081">
    <property type="entry name" value="GDHRDH"/>
</dbReference>
<keyword evidence="4" id="KW-1185">Reference proteome</keyword>
<dbReference type="PANTHER" id="PTHR43157">
    <property type="entry name" value="PHOSPHATIDYLINOSITOL-GLYCAN BIOSYNTHESIS CLASS F PROTEIN-RELATED"/>
    <property type="match status" value="1"/>
</dbReference>
<dbReference type="InterPro" id="IPR036291">
    <property type="entry name" value="NAD(P)-bd_dom_sf"/>
</dbReference>
<dbReference type="InterPro" id="IPR002347">
    <property type="entry name" value="SDR_fam"/>
</dbReference>
<dbReference type="AlphaFoldDB" id="A0A6A6RQX9"/>
<dbReference type="InterPro" id="IPR013968">
    <property type="entry name" value="PKS_KR"/>
</dbReference>
<evidence type="ECO:0000259" key="2">
    <source>
        <dbReference type="Pfam" id="PF08659"/>
    </source>
</evidence>
<feature type="domain" description="Ketoreductase (KR)" evidence="2">
    <location>
        <begin position="27"/>
        <end position="83"/>
    </location>
</feature>
<evidence type="ECO:0000313" key="4">
    <source>
        <dbReference type="Proteomes" id="UP000799753"/>
    </source>
</evidence>
<dbReference type="PANTHER" id="PTHR43157:SF31">
    <property type="entry name" value="PHOSPHATIDYLINOSITOL-GLYCAN BIOSYNTHESIS CLASS F PROTEIN"/>
    <property type="match status" value="1"/>
</dbReference>
<dbReference type="Pfam" id="PF08659">
    <property type="entry name" value="KR"/>
    <property type="match status" value="1"/>
</dbReference>
<organism evidence="3 4">
    <name type="scientific">Massarina eburnea CBS 473.64</name>
    <dbReference type="NCBI Taxonomy" id="1395130"/>
    <lineage>
        <taxon>Eukaryota</taxon>
        <taxon>Fungi</taxon>
        <taxon>Dikarya</taxon>
        <taxon>Ascomycota</taxon>
        <taxon>Pezizomycotina</taxon>
        <taxon>Dothideomycetes</taxon>
        <taxon>Pleosporomycetidae</taxon>
        <taxon>Pleosporales</taxon>
        <taxon>Massarineae</taxon>
        <taxon>Massarinaceae</taxon>
        <taxon>Massarina</taxon>
    </lineage>
</organism>
<evidence type="ECO:0000313" key="3">
    <source>
        <dbReference type="EMBL" id="KAF2637502.1"/>
    </source>
</evidence>
<dbReference type="Proteomes" id="UP000799753">
    <property type="component" value="Unassembled WGS sequence"/>
</dbReference>
<reference evidence="3" key="1">
    <citation type="journal article" date="2020" name="Stud. Mycol.">
        <title>101 Dothideomycetes genomes: a test case for predicting lifestyles and emergence of pathogens.</title>
        <authorList>
            <person name="Haridas S."/>
            <person name="Albert R."/>
            <person name="Binder M."/>
            <person name="Bloem J."/>
            <person name="Labutti K."/>
            <person name="Salamov A."/>
            <person name="Andreopoulos B."/>
            <person name="Baker S."/>
            <person name="Barry K."/>
            <person name="Bills G."/>
            <person name="Bluhm B."/>
            <person name="Cannon C."/>
            <person name="Castanera R."/>
            <person name="Culley D."/>
            <person name="Daum C."/>
            <person name="Ezra D."/>
            <person name="Gonzalez J."/>
            <person name="Henrissat B."/>
            <person name="Kuo A."/>
            <person name="Liang C."/>
            <person name="Lipzen A."/>
            <person name="Lutzoni F."/>
            <person name="Magnuson J."/>
            <person name="Mondo S."/>
            <person name="Nolan M."/>
            <person name="Ohm R."/>
            <person name="Pangilinan J."/>
            <person name="Park H.-J."/>
            <person name="Ramirez L."/>
            <person name="Alfaro M."/>
            <person name="Sun H."/>
            <person name="Tritt A."/>
            <person name="Yoshinaga Y."/>
            <person name="Zwiers L.-H."/>
            <person name="Turgeon B."/>
            <person name="Goodwin S."/>
            <person name="Spatafora J."/>
            <person name="Crous P."/>
            <person name="Grigoriev I."/>
        </authorList>
    </citation>
    <scope>NUCLEOTIDE SEQUENCE</scope>
    <source>
        <strain evidence="3">CBS 473.64</strain>
    </source>
</reference>
<dbReference type="EMBL" id="MU006793">
    <property type="protein sequence ID" value="KAF2637502.1"/>
    <property type="molecule type" value="Genomic_DNA"/>
</dbReference>
<dbReference type="Gene3D" id="3.40.50.720">
    <property type="entry name" value="NAD(P)-binding Rossmann-like Domain"/>
    <property type="match status" value="1"/>
</dbReference>
<name>A0A6A6RQX9_9PLEO</name>
<accession>A0A6A6RQX9</accession>
<evidence type="ECO:0000256" key="1">
    <source>
        <dbReference type="ARBA" id="ARBA00023002"/>
    </source>
</evidence>
<keyword evidence="1" id="KW-0560">Oxidoreductase</keyword>
<protein>
    <submittedName>
        <fullName evidence="3">Short chain dehydrogenase</fullName>
    </submittedName>
</protein>